<evidence type="ECO:0000256" key="4">
    <source>
        <dbReference type="ARBA" id="ARBA00022531"/>
    </source>
</evidence>
<accession>A0AAD3GA00</accession>
<comment type="subcellular location">
    <subcellularLocation>
        <location evidence="10">Cellular thylakoid membrane</location>
        <topology evidence="10">Multi-pass membrane protein</topology>
    </subcellularLocation>
    <subcellularLocation>
        <location evidence="1">Membrane</location>
        <topology evidence="1">Multi-pass membrane protein</topology>
    </subcellularLocation>
</comment>
<evidence type="ECO:0000256" key="2">
    <source>
        <dbReference type="ARBA" id="ARBA00008367"/>
    </source>
</evidence>
<evidence type="ECO:0000256" key="9">
    <source>
        <dbReference type="ARBA" id="ARBA00023276"/>
    </source>
</evidence>
<dbReference type="RefSeq" id="WP_254066454.1">
    <property type="nucleotide sequence ID" value="NZ_BJCK01000030.1"/>
</dbReference>
<evidence type="ECO:0000313" key="12">
    <source>
        <dbReference type="EMBL" id="GCL59004.1"/>
    </source>
</evidence>
<dbReference type="SUPFAM" id="SSF161055">
    <property type="entry name" value="PsbZ-like"/>
    <property type="match status" value="1"/>
</dbReference>
<keyword evidence="6 10" id="KW-1133">Transmembrane helix</keyword>
<dbReference type="Proteomes" id="UP000441080">
    <property type="component" value="Unassembled WGS sequence"/>
</dbReference>
<dbReference type="InterPro" id="IPR002644">
    <property type="entry name" value="PSII_PsbZ"/>
</dbReference>
<dbReference type="GO" id="GO:0042549">
    <property type="term" value="P:photosystem II stabilization"/>
    <property type="evidence" value="ECO:0007669"/>
    <property type="project" value="InterPro"/>
</dbReference>
<evidence type="ECO:0000256" key="5">
    <source>
        <dbReference type="ARBA" id="ARBA00022692"/>
    </source>
</evidence>
<organism evidence="12 13">
    <name type="scientific">Microcystis aeruginosa NIES-3807</name>
    <dbReference type="NCBI Taxonomy" id="2517785"/>
    <lineage>
        <taxon>Bacteria</taxon>
        <taxon>Bacillati</taxon>
        <taxon>Cyanobacteriota</taxon>
        <taxon>Cyanophyceae</taxon>
        <taxon>Oscillatoriophycideae</taxon>
        <taxon>Chroococcales</taxon>
        <taxon>Microcystaceae</taxon>
        <taxon>Microcystis</taxon>
    </lineage>
</organism>
<dbReference type="PANTHER" id="PTHR34971:SF2">
    <property type="entry name" value="PHOTOSYSTEM II REACTION CENTER PROTEIN Z"/>
    <property type="match status" value="1"/>
</dbReference>
<dbReference type="GO" id="GO:0015979">
    <property type="term" value="P:photosynthesis"/>
    <property type="evidence" value="ECO:0007669"/>
    <property type="project" value="UniProtKB-UniRule"/>
</dbReference>
<evidence type="ECO:0000256" key="7">
    <source>
        <dbReference type="ARBA" id="ARBA00023078"/>
    </source>
</evidence>
<comment type="similarity">
    <text evidence="2 10 11">Belongs to the PsbZ family.</text>
</comment>
<sequence>MSIVFQFFLIALVLFSLLMVIGVPVAYASPQNWDQSKPLLYVGSAIWAILVQKPRYSGEYQPLPVLMFGKKR</sequence>
<keyword evidence="7 10" id="KW-0793">Thylakoid</keyword>
<comment type="caution">
    <text evidence="12">The sequence shown here is derived from an EMBL/GenBank/DDBJ whole genome shotgun (WGS) entry which is preliminary data.</text>
</comment>
<evidence type="ECO:0000313" key="13">
    <source>
        <dbReference type="Proteomes" id="UP000441080"/>
    </source>
</evidence>
<evidence type="ECO:0000256" key="11">
    <source>
        <dbReference type="RuleBase" id="RU003472"/>
    </source>
</evidence>
<dbReference type="AlphaFoldDB" id="A0AAD3GA00"/>
<comment type="subunit">
    <text evidence="10">PSII is composed of 1 copy each of membrane proteins PsbA, PsbB, PsbC, PsbD, PsbE, PsbF, PsbH, PsbI, PsbJ, PsbK, PsbL, PsbM, PsbT, PsbX, PsbY, PsbZ, Psb30/Ycf12, peripheral proteins PsbO, CyanoQ (PsbQ), PsbU, PsbV and a large number of cofactors. It forms dimeric complexes.</text>
</comment>
<keyword evidence="8 10" id="KW-0472">Membrane</keyword>
<dbReference type="Pfam" id="PF01737">
    <property type="entry name" value="Ycf9"/>
    <property type="match status" value="1"/>
</dbReference>
<evidence type="ECO:0000256" key="10">
    <source>
        <dbReference type="HAMAP-Rule" id="MF_00644"/>
    </source>
</evidence>
<dbReference type="GO" id="GO:0031676">
    <property type="term" value="C:plasma membrane-derived thylakoid membrane"/>
    <property type="evidence" value="ECO:0007669"/>
    <property type="project" value="UniProtKB-SubCell"/>
</dbReference>
<dbReference type="InterPro" id="IPR036512">
    <property type="entry name" value="PSII_PsbZ_sf"/>
</dbReference>
<keyword evidence="3 10" id="KW-0674">Reaction center</keyword>
<dbReference type="GO" id="GO:0009539">
    <property type="term" value="C:photosystem II reaction center"/>
    <property type="evidence" value="ECO:0007669"/>
    <property type="project" value="InterPro"/>
</dbReference>
<dbReference type="PANTHER" id="PTHR34971">
    <property type="entry name" value="PHOTOSYSTEM II REACTION CENTER PROTEIN Z"/>
    <property type="match status" value="1"/>
</dbReference>
<protein>
    <recommendedName>
        <fullName evidence="10 11">Photosystem II reaction center protein Z</fullName>
        <shortName evidence="10">PSII-Z</shortName>
    </recommendedName>
</protein>
<keyword evidence="9 10" id="KW-0604">Photosystem II</keyword>
<evidence type="ECO:0000256" key="6">
    <source>
        <dbReference type="ARBA" id="ARBA00022989"/>
    </source>
</evidence>
<keyword evidence="5 10" id="KW-0812">Transmembrane</keyword>
<evidence type="ECO:0000256" key="1">
    <source>
        <dbReference type="ARBA" id="ARBA00004141"/>
    </source>
</evidence>
<dbReference type="EMBL" id="BJCK01000030">
    <property type="protein sequence ID" value="GCL59004.1"/>
    <property type="molecule type" value="Genomic_DNA"/>
</dbReference>
<gene>
    <name evidence="10 12" type="primary">psbZ</name>
    <name evidence="12" type="ORF">NIES3807_21740</name>
</gene>
<comment type="function">
    <text evidence="11">Controls the interaction of photosystem II (PSII) cores with the light-harvesting antenna, regulates electron flow through the 2 photosystem reaction centers. PSII is a light-driven water plastoquinone oxidoreductase, using light energy to abstract electrons from H(2)O, generating a proton gradient subsequently used for ATP formation.</text>
</comment>
<reference evidence="12 13" key="1">
    <citation type="submission" date="2019-02" db="EMBL/GenBank/DDBJ databases">
        <title>Draft genome sequence of Arthrospira platensis NIES-3807.</title>
        <authorList>
            <person name="Yamaguchi H."/>
            <person name="Suzuki S."/>
            <person name="Kawachi M."/>
        </authorList>
    </citation>
    <scope>NUCLEOTIDE SEQUENCE [LARGE SCALE GENOMIC DNA]</scope>
    <source>
        <strain evidence="12 13">NIES-3807</strain>
    </source>
</reference>
<keyword evidence="4 10" id="KW-0602">Photosynthesis</keyword>
<dbReference type="NCBIfam" id="TIGR03043">
    <property type="entry name" value="PS_II_psbZ"/>
    <property type="match status" value="1"/>
</dbReference>
<evidence type="ECO:0000256" key="3">
    <source>
        <dbReference type="ARBA" id="ARBA00022469"/>
    </source>
</evidence>
<evidence type="ECO:0000256" key="8">
    <source>
        <dbReference type="ARBA" id="ARBA00023136"/>
    </source>
</evidence>
<dbReference type="Gene3D" id="1.10.287.740">
    <property type="entry name" value="Photosystem II PsbZ, reaction centre"/>
    <property type="match status" value="1"/>
</dbReference>
<name>A0AAD3GA00_MICAE</name>
<comment type="function">
    <text evidence="10">May control the interaction of photosystem II (PSII) cores with the light-harvesting antenna, regulates electron flow through the 2 photosystem reaction centers. PSII is a light-driven water plastoquinone oxidoreductase, using light energy to abstract electrons from H(2)O, generating a proton gradient subsequently used for ATP formation.</text>
</comment>
<dbReference type="HAMAP" id="MF_00644">
    <property type="entry name" value="PSII_PsbZ"/>
    <property type="match status" value="1"/>
</dbReference>
<proteinExistence type="inferred from homology"/>